<dbReference type="Proteomes" id="UP001162156">
    <property type="component" value="Unassembled WGS sequence"/>
</dbReference>
<reference evidence="1" key="1">
    <citation type="journal article" date="2023" name="Insect Mol. Biol.">
        <title>Genome sequencing provides insights into the evolution of gene families encoding plant cell wall-degrading enzymes in longhorned beetles.</title>
        <authorList>
            <person name="Shin N.R."/>
            <person name="Okamura Y."/>
            <person name="Kirsch R."/>
            <person name="Pauchet Y."/>
        </authorList>
    </citation>
    <scope>NUCLEOTIDE SEQUENCE</scope>
    <source>
        <strain evidence="1">RBIC_L_NR</strain>
    </source>
</reference>
<name>A0AAV8XP51_9CUCU</name>
<evidence type="ECO:0000313" key="1">
    <source>
        <dbReference type="EMBL" id="KAJ8940721.1"/>
    </source>
</evidence>
<evidence type="ECO:0008006" key="3">
    <source>
        <dbReference type="Google" id="ProtNLM"/>
    </source>
</evidence>
<gene>
    <name evidence="1" type="ORF">NQ314_010621</name>
</gene>
<dbReference type="AlphaFoldDB" id="A0AAV8XP51"/>
<sequence length="183" mass="21062">MPLPPDNANNRAWSFYAHSSKDNLRPDPKETDIFYTHCYVHINKNNIVNTRGNGKVVVCKFCLSWLGTAFNQNTLRIWFNTVTFSVNNATTISTISLNDVLDSIKDILKQSIYTCNKLLLICQTSDSQVDSILLWIMEKQLEVLFEESEDDLKNMTLLKFCLNLPKVMRRRLNSGRMIQVLAP</sequence>
<evidence type="ECO:0000313" key="2">
    <source>
        <dbReference type="Proteomes" id="UP001162156"/>
    </source>
</evidence>
<protein>
    <recommendedName>
        <fullName evidence="3">Ubiquitin-conjugating enzyme E2C-binding protein</fullName>
    </recommendedName>
</protein>
<comment type="caution">
    <text evidence="1">The sequence shown here is derived from an EMBL/GenBank/DDBJ whole genome shotgun (WGS) entry which is preliminary data.</text>
</comment>
<dbReference type="EMBL" id="JANEYF010002951">
    <property type="protein sequence ID" value="KAJ8940721.1"/>
    <property type="molecule type" value="Genomic_DNA"/>
</dbReference>
<dbReference type="InterPro" id="IPR019193">
    <property type="entry name" value="UBQ-conj_enz_E2-bd_prot"/>
</dbReference>
<accession>A0AAV8XP51</accession>
<keyword evidence="2" id="KW-1185">Reference proteome</keyword>
<organism evidence="1 2">
    <name type="scientific">Rhamnusium bicolor</name>
    <dbReference type="NCBI Taxonomy" id="1586634"/>
    <lineage>
        <taxon>Eukaryota</taxon>
        <taxon>Metazoa</taxon>
        <taxon>Ecdysozoa</taxon>
        <taxon>Arthropoda</taxon>
        <taxon>Hexapoda</taxon>
        <taxon>Insecta</taxon>
        <taxon>Pterygota</taxon>
        <taxon>Neoptera</taxon>
        <taxon>Endopterygota</taxon>
        <taxon>Coleoptera</taxon>
        <taxon>Polyphaga</taxon>
        <taxon>Cucujiformia</taxon>
        <taxon>Chrysomeloidea</taxon>
        <taxon>Cerambycidae</taxon>
        <taxon>Lepturinae</taxon>
        <taxon>Rhagiini</taxon>
        <taxon>Rhamnusium</taxon>
    </lineage>
</organism>
<proteinExistence type="predicted"/>
<dbReference type="Pfam" id="PF09814">
    <property type="entry name" value="HECT_2"/>
    <property type="match status" value="1"/>
</dbReference>